<accession>A0A1T2X4E4</accession>
<dbReference type="HAMAP" id="MF_01384">
    <property type="entry name" value="UreD"/>
    <property type="match status" value="1"/>
</dbReference>
<dbReference type="EMBL" id="MSZX01000010">
    <property type="protein sequence ID" value="OPA74739.1"/>
    <property type="molecule type" value="Genomic_DNA"/>
</dbReference>
<dbReference type="GO" id="GO:0005737">
    <property type="term" value="C:cytoplasm"/>
    <property type="evidence" value="ECO:0007669"/>
    <property type="project" value="UniProtKB-SubCell"/>
</dbReference>
<evidence type="ECO:0000313" key="5">
    <source>
        <dbReference type="Proteomes" id="UP000190188"/>
    </source>
</evidence>
<name>A0A1T2X4E4_9BACL</name>
<sequence length="274" mass="30901">MENWTGFLRLAVRHKEERTIPAEVYNRGAFKVTPPIYLDDPSQPCFYLMNPGGGYVGGDRYKAEIHVGERAQMLLTTQSSTKIFKTLTSPVTQDTSIVMEKDSYLEYMPDPIIAYQHAQYLQNTVIRMERGASLIYGDIITPGWSPDGSLFRYNRLQLKTIVYYEGELVVLDHLQLRPEVHEVEGLGILEGHTHFGTMTVIGEKATSDFVEQMSDALSACAGSCKIGLSALILPGFSLRVLASSTQQIEAIFEACQRCVRKQWFGKKPISFRKY</sequence>
<dbReference type="InterPro" id="IPR002669">
    <property type="entry name" value="UreD"/>
</dbReference>
<keyword evidence="3" id="KW-0996">Nickel insertion</keyword>
<dbReference type="Proteomes" id="UP000190188">
    <property type="component" value="Unassembled WGS sequence"/>
</dbReference>
<dbReference type="OrthoDB" id="5328682at2"/>
<comment type="subcellular location">
    <subcellularLocation>
        <location evidence="3">Cytoplasm</location>
    </subcellularLocation>
</comment>
<reference evidence="4 5" key="1">
    <citation type="submission" date="2017-01" db="EMBL/GenBank/DDBJ databases">
        <title>Genome analysis of Paenibacillus selenitrireducens ES3-24.</title>
        <authorList>
            <person name="Xu D."/>
            <person name="Yao R."/>
            <person name="Zheng S."/>
        </authorList>
    </citation>
    <scope>NUCLEOTIDE SEQUENCE [LARGE SCALE GENOMIC DNA]</scope>
    <source>
        <strain evidence="4 5">ES3-24</strain>
    </source>
</reference>
<dbReference type="PANTHER" id="PTHR33643:SF1">
    <property type="entry name" value="UREASE ACCESSORY PROTEIN D"/>
    <property type="match status" value="1"/>
</dbReference>
<comment type="function">
    <text evidence="3">Required for maturation of urease via the functional incorporation of the urease nickel metallocenter.</text>
</comment>
<gene>
    <name evidence="3" type="primary">ureD</name>
    <name evidence="4" type="ORF">BVG16_23590</name>
</gene>
<dbReference type="AlphaFoldDB" id="A0A1T2X4E4"/>
<dbReference type="RefSeq" id="WP_078501653.1">
    <property type="nucleotide sequence ID" value="NZ_MSZX01000010.1"/>
</dbReference>
<organism evidence="4 5">
    <name type="scientific">Paenibacillus selenitireducens</name>
    <dbReference type="NCBI Taxonomy" id="1324314"/>
    <lineage>
        <taxon>Bacteria</taxon>
        <taxon>Bacillati</taxon>
        <taxon>Bacillota</taxon>
        <taxon>Bacilli</taxon>
        <taxon>Bacillales</taxon>
        <taxon>Paenibacillaceae</taxon>
        <taxon>Paenibacillus</taxon>
    </lineage>
</organism>
<dbReference type="PANTHER" id="PTHR33643">
    <property type="entry name" value="UREASE ACCESSORY PROTEIN D"/>
    <property type="match status" value="1"/>
</dbReference>
<proteinExistence type="inferred from homology"/>
<comment type="caution">
    <text evidence="4">The sequence shown here is derived from an EMBL/GenBank/DDBJ whole genome shotgun (WGS) entry which is preliminary data.</text>
</comment>
<protein>
    <recommendedName>
        <fullName evidence="3">Urease accessory protein UreD</fullName>
    </recommendedName>
</protein>
<comment type="similarity">
    <text evidence="1 3">Belongs to the UreD family.</text>
</comment>
<keyword evidence="5" id="KW-1185">Reference proteome</keyword>
<keyword evidence="2 3" id="KW-0143">Chaperone</keyword>
<dbReference type="STRING" id="1324314.BVG16_23590"/>
<evidence type="ECO:0000256" key="1">
    <source>
        <dbReference type="ARBA" id="ARBA00007177"/>
    </source>
</evidence>
<dbReference type="Pfam" id="PF01774">
    <property type="entry name" value="UreD"/>
    <property type="match status" value="1"/>
</dbReference>
<comment type="subunit">
    <text evidence="3">UreD, UreF and UreG form a complex that acts as a GTP-hydrolysis-dependent molecular chaperone, activating the urease apoprotein by helping to assemble the nickel containing metallocenter of UreC. The UreE protein probably delivers the nickel.</text>
</comment>
<evidence type="ECO:0000256" key="3">
    <source>
        <dbReference type="HAMAP-Rule" id="MF_01384"/>
    </source>
</evidence>
<dbReference type="GO" id="GO:0016151">
    <property type="term" value="F:nickel cation binding"/>
    <property type="evidence" value="ECO:0007669"/>
    <property type="project" value="UniProtKB-UniRule"/>
</dbReference>
<evidence type="ECO:0000313" key="4">
    <source>
        <dbReference type="EMBL" id="OPA74739.1"/>
    </source>
</evidence>
<keyword evidence="3" id="KW-0963">Cytoplasm</keyword>
<evidence type="ECO:0000256" key="2">
    <source>
        <dbReference type="ARBA" id="ARBA00023186"/>
    </source>
</evidence>